<dbReference type="Proteomes" id="UP000223071">
    <property type="component" value="Unassembled WGS sequence"/>
</dbReference>
<comment type="caution">
    <text evidence="3">The sequence shown here is derived from an EMBL/GenBank/DDBJ whole genome shotgun (WGS) entry which is preliminary data.</text>
</comment>
<dbReference type="NCBIfam" id="TIGR00369">
    <property type="entry name" value="unchar_dom_1"/>
    <property type="match status" value="1"/>
</dbReference>
<dbReference type="EMBL" id="PDJQ01000001">
    <property type="protein sequence ID" value="PFG74250.1"/>
    <property type="molecule type" value="Genomic_DNA"/>
</dbReference>
<dbReference type="RefSeq" id="WP_098503649.1">
    <property type="nucleotide sequence ID" value="NZ_PDJQ01000001.1"/>
</dbReference>
<name>A0A2A9HGN2_TEPT2</name>
<dbReference type="PANTHER" id="PTHR43240:SF8">
    <property type="entry name" value="PHENYLACETIC ACID DEGRADATION-RELATED PROTEIN"/>
    <property type="match status" value="1"/>
</dbReference>
<reference evidence="3 4" key="1">
    <citation type="submission" date="2017-09" db="EMBL/GenBank/DDBJ databases">
        <title>Sequencing the genomes of two abundant thermophiles in Great Basin hot springs: Thermocrinis jamiesonii and novel Chloroflexi Thermoflexus hugenholtzii.</title>
        <authorList>
            <person name="Hedlund B."/>
        </authorList>
    </citation>
    <scope>NUCLEOTIDE SEQUENCE [LARGE SCALE GENOMIC DNA]</scope>
    <source>
        <strain evidence="3 4">G233</strain>
    </source>
</reference>
<evidence type="ECO:0000256" key="1">
    <source>
        <dbReference type="ARBA" id="ARBA00022801"/>
    </source>
</evidence>
<dbReference type="GO" id="GO:0005829">
    <property type="term" value="C:cytosol"/>
    <property type="evidence" value="ECO:0007669"/>
    <property type="project" value="TreeGrafter"/>
</dbReference>
<dbReference type="InterPro" id="IPR006683">
    <property type="entry name" value="Thioestr_dom"/>
</dbReference>
<dbReference type="GO" id="GO:0061522">
    <property type="term" value="F:1,4-dihydroxy-2-naphthoyl-CoA thioesterase activity"/>
    <property type="evidence" value="ECO:0007669"/>
    <property type="project" value="TreeGrafter"/>
</dbReference>
<dbReference type="InterPro" id="IPR029069">
    <property type="entry name" value="HotDog_dom_sf"/>
</dbReference>
<organism evidence="3 4">
    <name type="scientific">Tepidiforma thermophila (strain KCTC 52669 / CGMCC 1.13589 / G233)</name>
    <dbReference type="NCBI Taxonomy" id="2761530"/>
    <lineage>
        <taxon>Bacteria</taxon>
        <taxon>Bacillati</taxon>
        <taxon>Chloroflexota</taxon>
        <taxon>Tepidiformia</taxon>
        <taxon>Tepidiformales</taxon>
        <taxon>Tepidiformaceae</taxon>
        <taxon>Tepidiforma</taxon>
    </lineage>
</organism>
<proteinExistence type="predicted"/>
<keyword evidence="1" id="KW-0378">Hydrolase</keyword>
<evidence type="ECO:0000259" key="2">
    <source>
        <dbReference type="Pfam" id="PF03061"/>
    </source>
</evidence>
<dbReference type="SUPFAM" id="SSF54637">
    <property type="entry name" value="Thioesterase/thiol ester dehydrase-isomerase"/>
    <property type="match status" value="1"/>
</dbReference>
<evidence type="ECO:0000313" key="3">
    <source>
        <dbReference type="EMBL" id="PFG74250.1"/>
    </source>
</evidence>
<dbReference type="AlphaFoldDB" id="A0A2A9HGN2"/>
<dbReference type="CDD" id="cd03443">
    <property type="entry name" value="PaaI_thioesterase"/>
    <property type="match status" value="1"/>
</dbReference>
<dbReference type="InterPro" id="IPR003736">
    <property type="entry name" value="PAAI_dom"/>
</dbReference>
<protein>
    <submittedName>
        <fullName evidence="3">Uncharacterized protein (TIGR00369 family)</fullName>
    </submittedName>
</protein>
<gene>
    <name evidence="3" type="ORF">A9A59_1465</name>
</gene>
<keyword evidence="4" id="KW-1185">Reference proteome</keyword>
<evidence type="ECO:0000313" key="4">
    <source>
        <dbReference type="Proteomes" id="UP000223071"/>
    </source>
</evidence>
<accession>A0A2A9HGN2</accession>
<dbReference type="Pfam" id="PF03061">
    <property type="entry name" value="4HBT"/>
    <property type="match status" value="1"/>
</dbReference>
<sequence length="136" mass="14515">MSSDQSAVLQQRIQPFFPGVLGIRLTSAEPDRVTAELTVRDELCTVPGICHGGVLMAFADTLGAVGTVLNLPPDAGTTTIESKTNFFAPALAGTTITAECIPLHRGRRTQTWQTAIRNPDGRLLALVTQTQMVLTP</sequence>
<dbReference type="PANTHER" id="PTHR43240">
    <property type="entry name" value="1,4-DIHYDROXY-2-NAPHTHOYL-COA THIOESTERASE 1"/>
    <property type="match status" value="1"/>
</dbReference>
<feature type="domain" description="Thioesterase" evidence="2">
    <location>
        <begin position="48"/>
        <end position="124"/>
    </location>
</feature>
<dbReference type="Gene3D" id="3.10.129.10">
    <property type="entry name" value="Hotdog Thioesterase"/>
    <property type="match status" value="1"/>
</dbReference>